<reference evidence="1" key="2">
    <citation type="submission" date="2015-06" db="UniProtKB">
        <authorList>
            <consortium name="EnsemblMetazoa"/>
        </authorList>
    </citation>
    <scope>IDENTIFICATION</scope>
</reference>
<dbReference type="AlphaFoldDB" id="T1JU93"/>
<organism evidence="1 2">
    <name type="scientific">Tetranychus urticae</name>
    <name type="common">Two-spotted spider mite</name>
    <dbReference type="NCBI Taxonomy" id="32264"/>
    <lineage>
        <taxon>Eukaryota</taxon>
        <taxon>Metazoa</taxon>
        <taxon>Ecdysozoa</taxon>
        <taxon>Arthropoda</taxon>
        <taxon>Chelicerata</taxon>
        <taxon>Arachnida</taxon>
        <taxon>Acari</taxon>
        <taxon>Acariformes</taxon>
        <taxon>Trombidiformes</taxon>
        <taxon>Prostigmata</taxon>
        <taxon>Eleutherengona</taxon>
        <taxon>Raphignathae</taxon>
        <taxon>Tetranychoidea</taxon>
        <taxon>Tetranychidae</taxon>
        <taxon>Tetranychus</taxon>
    </lineage>
</organism>
<dbReference type="Proteomes" id="UP000015104">
    <property type="component" value="Unassembled WGS sequence"/>
</dbReference>
<reference evidence="2" key="1">
    <citation type="submission" date="2011-08" db="EMBL/GenBank/DDBJ databases">
        <authorList>
            <person name="Rombauts S."/>
        </authorList>
    </citation>
    <scope>NUCLEOTIDE SEQUENCE</scope>
    <source>
        <strain evidence="2">London</strain>
    </source>
</reference>
<dbReference type="HOGENOM" id="CLU_3419625_0_0_1"/>
<accession>T1JU93</accession>
<proteinExistence type="predicted"/>
<evidence type="ECO:0000313" key="2">
    <source>
        <dbReference type="Proteomes" id="UP000015104"/>
    </source>
</evidence>
<sequence>MKFYLQSSFDYHHEVTQKWQKRKSE</sequence>
<dbReference type="EnsemblMetazoa" id="tetur02g00090.1">
    <property type="protein sequence ID" value="tetur02g00090.1"/>
    <property type="gene ID" value="tetur02g00090"/>
</dbReference>
<protein>
    <submittedName>
        <fullName evidence="1">Uncharacterized protein</fullName>
    </submittedName>
</protein>
<evidence type="ECO:0000313" key="1">
    <source>
        <dbReference type="EnsemblMetazoa" id="tetur02g00090.1"/>
    </source>
</evidence>
<dbReference type="EMBL" id="CAEY01000775">
    <property type="status" value="NOT_ANNOTATED_CDS"/>
    <property type="molecule type" value="Genomic_DNA"/>
</dbReference>
<keyword evidence="2" id="KW-1185">Reference proteome</keyword>
<name>T1JU93_TETUR</name>